<evidence type="ECO:0000313" key="2">
    <source>
        <dbReference type="Proteomes" id="UP000244248"/>
    </source>
</evidence>
<proteinExistence type="predicted"/>
<name>A0A2T5MH46_9GAMM</name>
<protein>
    <recommendedName>
        <fullName evidence="3">DUF2384 domain-containing protein</fullName>
    </recommendedName>
</protein>
<dbReference type="AlphaFoldDB" id="A0A2T5MH46"/>
<dbReference type="RefSeq" id="WP_107939048.1">
    <property type="nucleotide sequence ID" value="NZ_QANS01000002.1"/>
</dbReference>
<dbReference type="EMBL" id="QANS01000002">
    <property type="protein sequence ID" value="PTU31859.1"/>
    <property type="molecule type" value="Genomic_DNA"/>
</dbReference>
<accession>A0A2T5MH46</accession>
<gene>
    <name evidence="1" type="ORF">CJD38_04015</name>
</gene>
<dbReference type="Proteomes" id="UP000244248">
    <property type="component" value="Unassembled WGS sequence"/>
</dbReference>
<evidence type="ECO:0000313" key="1">
    <source>
        <dbReference type="EMBL" id="PTU31859.1"/>
    </source>
</evidence>
<evidence type="ECO:0008006" key="3">
    <source>
        <dbReference type="Google" id="ProtNLM"/>
    </source>
</evidence>
<organism evidence="1 2">
    <name type="scientific">Stenotrophobium rhamnosiphilum</name>
    <dbReference type="NCBI Taxonomy" id="2029166"/>
    <lineage>
        <taxon>Bacteria</taxon>
        <taxon>Pseudomonadati</taxon>
        <taxon>Pseudomonadota</taxon>
        <taxon>Gammaproteobacteria</taxon>
        <taxon>Nevskiales</taxon>
        <taxon>Nevskiaceae</taxon>
        <taxon>Stenotrophobium</taxon>
    </lineage>
</organism>
<reference evidence="1 2" key="1">
    <citation type="submission" date="2018-04" db="EMBL/GenBank/DDBJ databases">
        <title>Novel species isolated from glacier.</title>
        <authorList>
            <person name="Liu Q."/>
            <person name="Xin Y.-H."/>
        </authorList>
    </citation>
    <scope>NUCLEOTIDE SEQUENCE [LARGE SCALE GENOMIC DNA]</scope>
    <source>
        <strain evidence="1 2">GT1R17</strain>
    </source>
</reference>
<dbReference type="OrthoDB" id="8755366at2"/>
<comment type="caution">
    <text evidence="1">The sequence shown here is derived from an EMBL/GenBank/DDBJ whole genome shotgun (WGS) entry which is preliminary data.</text>
</comment>
<keyword evidence="2" id="KW-1185">Reference proteome</keyword>
<sequence>MNNPTQAHQIVDLDFLINKLRYAGRSEISPERFGHAFDYDLFALERLAHVDQLHIKDWRMSPPLQNFMENALKVMGSAALLLTDMDEAKTWFKHYRFAEFGDKTPEQLVSDGQHAVLFKKLSVSAPSNRQRFIEQTNPQATATAHP</sequence>